<evidence type="ECO:0000313" key="1">
    <source>
        <dbReference type="EMBL" id="PMF35229.1"/>
    </source>
</evidence>
<comment type="caution">
    <text evidence="1">The sequence shown here is derived from an EMBL/GenBank/DDBJ whole genome shotgun (WGS) entry which is preliminary data.</text>
</comment>
<evidence type="ECO:0008006" key="3">
    <source>
        <dbReference type="Google" id="ProtNLM"/>
    </source>
</evidence>
<proteinExistence type="predicted"/>
<dbReference type="RefSeq" id="WP_102481581.1">
    <property type="nucleotide sequence ID" value="NZ_JAKMXU010000005.1"/>
</dbReference>
<name>A0A2N7CKT1_VIBSP</name>
<protein>
    <recommendedName>
        <fullName evidence="3">Rap1a immunity protein domain-containing protein</fullName>
    </recommendedName>
</protein>
<evidence type="ECO:0000313" key="2">
    <source>
        <dbReference type="Proteomes" id="UP000235405"/>
    </source>
</evidence>
<reference evidence="2" key="1">
    <citation type="submission" date="2016-07" db="EMBL/GenBank/DDBJ databases">
        <title>Nontailed viruses are major unrecognized killers of bacteria in the ocean.</title>
        <authorList>
            <person name="Kauffman K."/>
            <person name="Hussain F."/>
            <person name="Yang J."/>
            <person name="Arevalo P."/>
            <person name="Brown J."/>
            <person name="Cutler M."/>
            <person name="Kelly L."/>
            <person name="Polz M.F."/>
        </authorList>
    </citation>
    <scope>NUCLEOTIDE SEQUENCE [LARGE SCALE GENOMIC DNA]</scope>
    <source>
        <strain evidence="2">10N.286.54.F3</strain>
    </source>
</reference>
<dbReference type="Proteomes" id="UP000235405">
    <property type="component" value="Unassembled WGS sequence"/>
</dbReference>
<accession>A0A2N7CKT1</accession>
<dbReference type="EMBL" id="MCSW01000013">
    <property type="protein sequence ID" value="PMF35229.1"/>
    <property type="molecule type" value="Genomic_DNA"/>
</dbReference>
<organism evidence="1 2">
    <name type="scientific">Vibrio splendidus</name>
    <dbReference type="NCBI Taxonomy" id="29497"/>
    <lineage>
        <taxon>Bacteria</taxon>
        <taxon>Pseudomonadati</taxon>
        <taxon>Pseudomonadota</taxon>
        <taxon>Gammaproteobacteria</taxon>
        <taxon>Vibrionales</taxon>
        <taxon>Vibrionaceae</taxon>
        <taxon>Vibrio</taxon>
    </lineage>
</organism>
<dbReference type="AlphaFoldDB" id="A0A2N7CKT1"/>
<sequence>MKVSKVILIVGMFFLFTNQVNALSVSNYKKLKKDDFSILKTHVNGVGQGIGWGNTLVENRLKQKLYCSPQKIALNAGNFITIIDTEIESGNWENTDPIELILIIGLEKTFPCE</sequence>
<gene>
    <name evidence="1" type="ORF">BCV19_20870</name>
</gene>